<dbReference type="PANTHER" id="PTHR22951">
    <property type="entry name" value="CLATHRIN ASSEMBLY PROTEIN"/>
    <property type="match status" value="1"/>
</dbReference>
<dbReference type="InterPro" id="IPR011417">
    <property type="entry name" value="ANTH_dom"/>
</dbReference>
<dbReference type="GO" id="GO:0005905">
    <property type="term" value="C:clathrin-coated pit"/>
    <property type="evidence" value="ECO:0007669"/>
    <property type="project" value="TreeGrafter"/>
</dbReference>
<dbReference type="FunFam" id="1.20.58.150:FF:000004">
    <property type="entry name" value="ENTH domain protein"/>
    <property type="match status" value="1"/>
</dbReference>
<feature type="compositionally biased region" description="Polar residues" evidence="3">
    <location>
        <begin position="528"/>
        <end position="547"/>
    </location>
</feature>
<dbReference type="GO" id="GO:0048268">
    <property type="term" value="P:clathrin coat assembly"/>
    <property type="evidence" value="ECO:0007669"/>
    <property type="project" value="InterPro"/>
</dbReference>
<accession>A0A8H3YD95</accession>
<feature type="region of interest" description="Disordered" evidence="3">
    <location>
        <begin position="616"/>
        <end position="650"/>
    </location>
</feature>
<dbReference type="Gene3D" id="1.25.40.90">
    <property type="match status" value="1"/>
</dbReference>
<dbReference type="EMBL" id="BLZA01000010">
    <property type="protein sequence ID" value="GHJ85165.1"/>
    <property type="molecule type" value="Genomic_DNA"/>
</dbReference>
<dbReference type="OrthoDB" id="44015at2759"/>
<evidence type="ECO:0000313" key="6">
    <source>
        <dbReference type="Proteomes" id="UP000620104"/>
    </source>
</evidence>
<keyword evidence="6" id="KW-1185">Reference proteome</keyword>
<organism evidence="5 6">
    <name type="scientific">Naganishia liquefaciens</name>
    <dbReference type="NCBI Taxonomy" id="104408"/>
    <lineage>
        <taxon>Eukaryota</taxon>
        <taxon>Fungi</taxon>
        <taxon>Dikarya</taxon>
        <taxon>Basidiomycota</taxon>
        <taxon>Agaricomycotina</taxon>
        <taxon>Tremellomycetes</taxon>
        <taxon>Filobasidiales</taxon>
        <taxon>Filobasidiaceae</taxon>
        <taxon>Naganishia</taxon>
    </lineage>
</organism>
<feature type="compositionally biased region" description="Low complexity" evidence="3">
    <location>
        <begin position="448"/>
        <end position="480"/>
    </location>
</feature>
<comment type="subcellular location">
    <subcellularLocation>
        <location evidence="1">Cytoplasm</location>
    </subcellularLocation>
</comment>
<sequence>MSFEKTVKLACKPKNAPPKDKYLEPIINATYSDDGSVQDICRALSMRLREPNAVVVFKALLVLHSMIRSGATDNVLSFLGQQDLLRLRNVVGQSWDGYAPPQNLGYYAQYLDSRIRGYKELRHDPVRVQSENNRMSRYDGQTAKRYTGASSKARKLKSLTVDKGLLREVREVQKMVNAVTLCKFYEDDLSDLCTVMAFRMLVKDLLVLVQAVNEGVVNLLEHYFEMAKTDAEEALAIYKAFCKQNDRVVEYLNAARRLNHVIDVPVPNLKHAPVSLVKALEEYLNNPNFEQNRLEYKQNMGAADISAAPGGSSSSPAPTKPKSPEIAPASDASAAKDTSSAPLSQPPAQQAVNKSIQDFFASIENEQGNQPQNNAFMGDPYGQMGNMQQPMANPFRQSMMMMPQMTGFPNQNQPFGNNSWAQAQNGRMVPQTTGFLQPQQTQFMQPQQTGFMPQQPSPVMQPQSTGFLQPNSGQPQQQQSMGFANPSQGAQPMMPQNTGPNPFRQSMFPQSTGSPFQPMASPPMSGSMGLTQNSVTPAPTNTANSVNIAKPLSVQPTGSKNPFALPSDHERKPSPQPSGPTLFQLSQMKSSTMPTGGNSKFDSVFGSSTNGNNALTNEFGALSMSGPRQSHLPAPAQSNTVSGTGGGSSGTAMSDLASAFTFSSNNDANKQTTFGNGMSAFNTGLSSASELTGQATGFTASSAGLGTPGGSAFGGAANTLQPQPTGFAGSTVKPFKPSSNFGSTLVDNLAPLPSSQTGTPVGNMSSNKGAAFCQAFPTSPLSSQQTGFNPFGAGQNTGMTNNNDAPSNGSSSFMSAFGQPNQTGTAQTNQNSNAAFMNAFGTANNNWMTAGQH</sequence>
<dbReference type="GO" id="GO:0032050">
    <property type="term" value="F:clathrin heavy chain binding"/>
    <property type="evidence" value="ECO:0007669"/>
    <property type="project" value="TreeGrafter"/>
</dbReference>
<feature type="region of interest" description="Disordered" evidence="3">
    <location>
        <begin position="448"/>
        <end position="584"/>
    </location>
</feature>
<evidence type="ECO:0000256" key="2">
    <source>
        <dbReference type="ARBA" id="ARBA00022490"/>
    </source>
</evidence>
<protein>
    <recommendedName>
        <fullName evidence="4">ENTH domain-containing protein</fullName>
    </recommendedName>
</protein>
<dbReference type="SUPFAM" id="SSF48464">
    <property type="entry name" value="ENTH/VHS domain"/>
    <property type="match status" value="1"/>
</dbReference>
<gene>
    <name evidence="5" type="ORF">NliqN6_1567</name>
</gene>
<evidence type="ECO:0000256" key="1">
    <source>
        <dbReference type="ARBA" id="ARBA00004496"/>
    </source>
</evidence>
<dbReference type="InterPro" id="IPR014712">
    <property type="entry name" value="ANTH_dom_sf"/>
</dbReference>
<keyword evidence="2" id="KW-0963">Cytoplasm</keyword>
<comment type="caution">
    <text evidence="5">The sequence shown here is derived from an EMBL/GenBank/DDBJ whole genome shotgun (WGS) entry which is preliminary data.</text>
</comment>
<evidence type="ECO:0000313" key="5">
    <source>
        <dbReference type="EMBL" id="GHJ85165.1"/>
    </source>
</evidence>
<dbReference type="Gene3D" id="1.20.58.150">
    <property type="entry name" value="ANTH domain"/>
    <property type="match status" value="1"/>
</dbReference>
<dbReference type="GO" id="GO:0006900">
    <property type="term" value="P:vesicle budding from membrane"/>
    <property type="evidence" value="ECO:0007669"/>
    <property type="project" value="TreeGrafter"/>
</dbReference>
<feature type="compositionally biased region" description="Low complexity" evidence="3">
    <location>
        <begin position="304"/>
        <end position="317"/>
    </location>
</feature>
<name>A0A8H3YD95_9TREE</name>
<feature type="region of interest" description="Disordered" evidence="3">
    <location>
        <begin position="304"/>
        <end position="352"/>
    </location>
</feature>
<dbReference type="InterPro" id="IPR013809">
    <property type="entry name" value="ENTH"/>
</dbReference>
<dbReference type="AlphaFoldDB" id="A0A8H3YD95"/>
<dbReference type="GO" id="GO:0072583">
    <property type="term" value="P:clathrin-dependent endocytosis"/>
    <property type="evidence" value="ECO:0007669"/>
    <property type="project" value="InterPro"/>
</dbReference>
<dbReference type="SMART" id="SM00273">
    <property type="entry name" value="ENTH"/>
    <property type="match status" value="1"/>
</dbReference>
<evidence type="ECO:0000256" key="3">
    <source>
        <dbReference type="SAM" id="MobiDB-lite"/>
    </source>
</evidence>
<dbReference type="GO" id="GO:0030136">
    <property type="term" value="C:clathrin-coated vesicle"/>
    <property type="evidence" value="ECO:0007669"/>
    <property type="project" value="InterPro"/>
</dbReference>
<proteinExistence type="predicted"/>
<dbReference type="GO" id="GO:0005545">
    <property type="term" value="F:1-phosphatidylinositol binding"/>
    <property type="evidence" value="ECO:0007669"/>
    <property type="project" value="InterPro"/>
</dbReference>
<feature type="compositionally biased region" description="Polar residues" evidence="3">
    <location>
        <begin position="481"/>
        <end position="515"/>
    </location>
</feature>
<feature type="compositionally biased region" description="Low complexity" evidence="3">
    <location>
        <begin position="327"/>
        <end position="342"/>
    </location>
</feature>
<dbReference type="SUPFAM" id="SSF89009">
    <property type="entry name" value="GAT-like domain"/>
    <property type="match status" value="1"/>
</dbReference>
<dbReference type="Pfam" id="PF07651">
    <property type="entry name" value="ANTH"/>
    <property type="match status" value="1"/>
</dbReference>
<feature type="domain" description="ENTH" evidence="4">
    <location>
        <begin position="1"/>
        <end position="125"/>
    </location>
</feature>
<dbReference type="Proteomes" id="UP000620104">
    <property type="component" value="Unassembled WGS sequence"/>
</dbReference>
<dbReference type="InterPro" id="IPR008942">
    <property type="entry name" value="ENTH_VHS"/>
</dbReference>
<dbReference type="FunFam" id="1.25.40.90:FF:000036">
    <property type="entry name" value="Unplaced genomic scaffold supercont1.4, whole genome shotgun sequence"/>
    <property type="match status" value="1"/>
</dbReference>
<dbReference type="GO" id="GO:0000149">
    <property type="term" value="F:SNARE binding"/>
    <property type="evidence" value="ECO:0007669"/>
    <property type="project" value="TreeGrafter"/>
</dbReference>
<dbReference type="PANTHER" id="PTHR22951:SF5">
    <property type="entry name" value="PHOSPHATIDYLINOSITOL-BINDING CLATHRIN ASSEMBLY PROTEIN LAP"/>
    <property type="match status" value="1"/>
</dbReference>
<reference evidence="5" key="1">
    <citation type="submission" date="2020-07" db="EMBL/GenBank/DDBJ databases">
        <title>Draft Genome Sequence of a Deep-Sea Yeast, Naganishia (Cryptococcus) liquefaciens strain N6.</title>
        <authorList>
            <person name="Han Y.W."/>
            <person name="Kajitani R."/>
            <person name="Morimoto H."/>
            <person name="Parhat M."/>
            <person name="Tsubouchi H."/>
            <person name="Bakenova O."/>
            <person name="Ogata M."/>
            <person name="Argunhan B."/>
            <person name="Aoki R."/>
            <person name="Kajiwara S."/>
            <person name="Itoh T."/>
            <person name="Iwasaki H."/>
        </authorList>
    </citation>
    <scope>NUCLEOTIDE SEQUENCE</scope>
    <source>
        <strain evidence="5">N6</strain>
    </source>
</reference>
<evidence type="ECO:0000259" key="4">
    <source>
        <dbReference type="PROSITE" id="PS50942"/>
    </source>
</evidence>
<dbReference type="CDD" id="cd16988">
    <property type="entry name" value="ANTH_N_YAP180"/>
    <property type="match status" value="1"/>
</dbReference>
<dbReference type="InterPro" id="IPR045192">
    <property type="entry name" value="AP180-like"/>
</dbReference>
<dbReference type="GO" id="GO:0005546">
    <property type="term" value="F:phosphatidylinositol-4,5-bisphosphate binding"/>
    <property type="evidence" value="ECO:0007669"/>
    <property type="project" value="TreeGrafter"/>
</dbReference>
<dbReference type="PROSITE" id="PS50942">
    <property type="entry name" value="ENTH"/>
    <property type="match status" value="1"/>
</dbReference>